<dbReference type="Gene3D" id="3.90.226.10">
    <property type="entry name" value="2-enoyl-CoA Hydratase, Chain A, domain 1"/>
    <property type="match status" value="1"/>
</dbReference>
<feature type="compositionally biased region" description="Basic residues" evidence="1">
    <location>
        <begin position="59"/>
        <end position="77"/>
    </location>
</feature>
<dbReference type="Proteomes" id="UP001295444">
    <property type="component" value="Chromosome 02"/>
</dbReference>
<evidence type="ECO:0000256" key="1">
    <source>
        <dbReference type="SAM" id="MobiDB-lite"/>
    </source>
</evidence>
<dbReference type="Pfam" id="PF00574">
    <property type="entry name" value="CLP_protease"/>
    <property type="match status" value="1"/>
</dbReference>
<keyword evidence="3" id="KW-1185">Reference proteome</keyword>
<dbReference type="InterPro" id="IPR029045">
    <property type="entry name" value="ClpP/crotonase-like_dom_sf"/>
</dbReference>
<evidence type="ECO:0000313" key="3">
    <source>
        <dbReference type="Proteomes" id="UP001295444"/>
    </source>
</evidence>
<dbReference type="SUPFAM" id="SSF52096">
    <property type="entry name" value="ClpP/crotonase"/>
    <property type="match status" value="1"/>
</dbReference>
<feature type="region of interest" description="Disordered" evidence="1">
    <location>
        <begin position="217"/>
        <end position="244"/>
    </location>
</feature>
<name>A0AAD1RBP9_PELCU</name>
<proteinExistence type="predicted"/>
<dbReference type="EMBL" id="OW240913">
    <property type="protein sequence ID" value="CAH2247683.1"/>
    <property type="molecule type" value="Genomic_DNA"/>
</dbReference>
<dbReference type="GO" id="GO:0009368">
    <property type="term" value="C:endopeptidase Clp complex"/>
    <property type="evidence" value="ECO:0007669"/>
    <property type="project" value="TreeGrafter"/>
</dbReference>
<sequence>MEESQTPDLQAMITAAVAAAMEQAASKSLQTNSEVPRPTSKRVHYKADSEDSDSSREHSQRRKRHWKGNVTPRKAKGKAPADRRKATVRATHDATQLSSGEEDVEPTQALAVLDEWQAAASDQGDSDRDSTANSDPYFIREQGLGVIQLKITKQKVKKGQATDIAIQAEEILKLKKQINEIYAKHTRQPLSLIESVMERDRYMSPTEAQEFGILDKVLVHPPQDGEDEPELVRKEDVQSPPTEP</sequence>
<dbReference type="AlphaFoldDB" id="A0AAD1RBP9"/>
<dbReference type="PANTHER" id="PTHR10381:SF11">
    <property type="entry name" value="ATP-DEPENDENT CLP PROTEASE PROTEOLYTIC SUBUNIT, MITOCHONDRIAL"/>
    <property type="match status" value="1"/>
</dbReference>
<dbReference type="GO" id="GO:0006515">
    <property type="term" value="P:protein quality control for misfolded or incompletely synthesized proteins"/>
    <property type="evidence" value="ECO:0007669"/>
    <property type="project" value="TreeGrafter"/>
</dbReference>
<feature type="region of interest" description="Disordered" evidence="1">
    <location>
        <begin position="21"/>
        <end position="107"/>
    </location>
</feature>
<dbReference type="GO" id="GO:0051117">
    <property type="term" value="F:ATPase binding"/>
    <property type="evidence" value="ECO:0007669"/>
    <property type="project" value="TreeGrafter"/>
</dbReference>
<organism evidence="2 3">
    <name type="scientific">Pelobates cultripes</name>
    <name type="common">Western spadefoot toad</name>
    <dbReference type="NCBI Taxonomy" id="61616"/>
    <lineage>
        <taxon>Eukaryota</taxon>
        <taxon>Metazoa</taxon>
        <taxon>Chordata</taxon>
        <taxon>Craniata</taxon>
        <taxon>Vertebrata</taxon>
        <taxon>Euteleostomi</taxon>
        <taxon>Amphibia</taxon>
        <taxon>Batrachia</taxon>
        <taxon>Anura</taxon>
        <taxon>Pelobatoidea</taxon>
        <taxon>Pelobatidae</taxon>
        <taxon>Pelobates</taxon>
    </lineage>
</organism>
<feature type="compositionally biased region" description="Basic and acidic residues" evidence="1">
    <location>
        <begin position="45"/>
        <end position="58"/>
    </location>
</feature>
<gene>
    <name evidence="2" type="ORF">PECUL_23A052969</name>
</gene>
<evidence type="ECO:0000313" key="2">
    <source>
        <dbReference type="EMBL" id="CAH2247683.1"/>
    </source>
</evidence>
<dbReference type="GO" id="GO:0004176">
    <property type="term" value="F:ATP-dependent peptidase activity"/>
    <property type="evidence" value="ECO:0007669"/>
    <property type="project" value="TreeGrafter"/>
</dbReference>
<keyword evidence="2" id="KW-0645">Protease</keyword>
<keyword evidence="2" id="KW-0378">Hydrolase</keyword>
<protein>
    <submittedName>
        <fullName evidence="2">ATP-dependent Clp protease proteolytic subunit, mitochondrial</fullName>
    </submittedName>
</protein>
<reference evidence="2" key="1">
    <citation type="submission" date="2022-03" db="EMBL/GenBank/DDBJ databases">
        <authorList>
            <person name="Alioto T."/>
            <person name="Alioto T."/>
            <person name="Gomez Garrido J."/>
        </authorList>
    </citation>
    <scope>NUCLEOTIDE SEQUENCE</scope>
</reference>
<dbReference type="InterPro" id="IPR023562">
    <property type="entry name" value="ClpP/TepA"/>
</dbReference>
<dbReference type="GO" id="GO:0004252">
    <property type="term" value="F:serine-type endopeptidase activity"/>
    <property type="evidence" value="ECO:0007669"/>
    <property type="project" value="TreeGrafter"/>
</dbReference>
<dbReference type="PANTHER" id="PTHR10381">
    <property type="entry name" value="ATP-DEPENDENT CLP PROTEASE PROTEOLYTIC SUBUNIT"/>
    <property type="match status" value="1"/>
</dbReference>
<accession>A0AAD1RBP9</accession>